<keyword evidence="3" id="KW-1185">Reference proteome</keyword>
<dbReference type="EMBL" id="JACSQL010000008">
    <property type="protein sequence ID" value="MBD7969626.1"/>
    <property type="molecule type" value="Genomic_DNA"/>
</dbReference>
<evidence type="ECO:0000313" key="3">
    <source>
        <dbReference type="Proteomes" id="UP000608071"/>
    </source>
</evidence>
<name>A0ABR8T1J0_9BACL</name>
<accession>A0ABR8T1J0</accession>
<sequence>MRPLQISAETAVTLSKKLGVPIEHLMHMPQHILMQKLAELAKEESSPAAENSDISTDQDKDNRL</sequence>
<comment type="caution">
    <text evidence="2">The sequence shown here is derived from an EMBL/GenBank/DDBJ whole genome shotgun (WGS) entry which is preliminary data.</text>
</comment>
<dbReference type="Pfam" id="PF14174">
    <property type="entry name" value="YycC"/>
    <property type="match status" value="1"/>
</dbReference>
<organism evidence="2 3">
    <name type="scientific">Paenibacillus gallinarum</name>
    <dbReference type="NCBI Taxonomy" id="2762232"/>
    <lineage>
        <taxon>Bacteria</taxon>
        <taxon>Bacillati</taxon>
        <taxon>Bacillota</taxon>
        <taxon>Bacilli</taxon>
        <taxon>Bacillales</taxon>
        <taxon>Paenibacillaceae</taxon>
        <taxon>Paenibacillus</taxon>
    </lineage>
</organism>
<evidence type="ECO:0000256" key="1">
    <source>
        <dbReference type="SAM" id="MobiDB-lite"/>
    </source>
</evidence>
<feature type="region of interest" description="Disordered" evidence="1">
    <location>
        <begin position="41"/>
        <end position="64"/>
    </location>
</feature>
<dbReference type="InterPro" id="IPR025550">
    <property type="entry name" value="YycC"/>
</dbReference>
<gene>
    <name evidence="2" type="ORF">H9647_16315</name>
</gene>
<dbReference type="Proteomes" id="UP000608071">
    <property type="component" value="Unassembled WGS sequence"/>
</dbReference>
<dbReference type="RefSeq" id="WP_191801891.1">
    <property type="nucleotide sequence ID" value="NZ_JACSQL010000008.1"/>
</dbReference>
<evidence type="ECO:0000313" key="2">
    <source>
        <dbReference type="EMBL" id="MBD7969626.1"/>
    </source>
</evidence>
<protein>
    <submittedName>
        <fullName evidence="2">YycC family protein</fullName>
    </submittedName>
</protein>
<reference evidence="2 3" key="1">
    <citation type="submission" date="2020-08" db="EMBL/GenBank/DDBJ databases">
        <title>A Genomic Blueprint of the Chicken Gut Microbiome.</title>
        <authorList>
            <person name="Gilroy R."/>
            <person name="Ravi A."/>
            <person name="Getino M."/>
            <person name="Pursley I."/>
            <person name="Horton D.L."/>
            <person name="Alikhan N.-F."/>
            <person name="Baker D."/>
            <person name="Gharbi K."/>
            <person name="Hall N."/>
            <person name="Watson M."/>
            <person name="Adriaenssens E.M."/>
            <person name="Foster-Nyarko E."/>
            <person name="Jarju S."/>
            <person name="Secka A."/>
            <person name="Antonio M."/>
            <person name="Oren A."/>
            <person name="Chaudhuri R."/>
            <person name="La Ragione R.M."/>
            <person name="Hildebrand F."/>
            <person name="Pallen M.J."/>
        </authorList>
    </citation>
    <scope>NUCLEOTIDE SEQUENCE [LARGE SCALE GENOMIC DNA]</scope>
    <source>
        <strain evidence="2 3">Sa2BVA9</strain>
    </source>
</reference>
<proteinExistence type="predicted"/>